<feature type="region of interest" description="Disordered" evidence="1">
    <location>
        <begin position="69"/>
        <end position="89"/>
    </location>
</feature>
<dbReference type="OrthoDB" id="5075095at2759"/>
<sequence length="425" mass="47183">MSNWRHKLSDTVKMGACRDIALSKGYAMLGTLHLIHQIAIQHASPESILVYCSLCALPPQNQEELEALKEPEGEKLSTEEGNLSSLDRLTDGTDHSVVQLYIDEEIPDYADLWDLQAGIAATDCFDNFDCDSDESTFDEDEDAAEATQPINATKDDPGSNNWLTNIPGVPYEDVNPVIPSDTGDGYANSWLTNTDDTPYDGVQAATSPGTHGSEDYQWLTNTPGSPYNMEKASSSSDGHDTASVPVELEVAVVENNTNDINNVNGIIEEGDEWSTDDWYDSDSSWDRSESVTASDDSDPEFRTSTLSSSLKDYWPARLKASLDQLALRGSKKDDPVVNSMHLLKLRDHISDALHFRDSIQRNIDIVNAESRERKDVYYDVPSGSPMRLRSHGLGSALRYVITIDQEWGDEDNWGMPPPKKTRKRI</sequence>
<feature type="compositionally biased region" description="Polar residues" evidence="1">
    <location>
        <begin position="218"/>
        <end position="236"/>
    </location>
</feature>
<evidence type="ECO:0000313" key="2">
    <source>
        <dbReference type="EMBL" id="KAF4457373.1"/>
    </source>
</evidence>
<accession>A0A8H4KX40</accession>
<proteinExistence type="predicted"/>
<feature type="region of interest" description="Disordered" evidence="1">
    <location>
        <begin position="273"/>
        <end position="302"/>
    </location>
</feature>
<dbReference type="EMBL" id="JAADJG010000026">
    <property type="protein sequence ID" value="KAF4457373.1"/>
    <property type="molecule type" value="Genomic_DNA"/>
</dbReference>
<gene>
    <name evidence="2" type="ORF">F53441_702</name>
</gene>
<protein>
    <submittedName>
        <fullName evidence="2">Uncharacterized protein</fullName>
    </submittedName>
</protein>
<organism evidence="2 3">
    <name type="scientific">Fusarium austroafricanum</name>
    <dbReference type="NCBI Taxonomy" id="2364996"/>
    <lineage>
        <taxon>Eukaryota</taxon>
        <taxon>Fungi</taxon>
        <taxon>Dikarya</taxon>
        <taxon>Ascomycota</taxon>
        <taxon>Pezizomycotina</taxon>
        <taxon>Sordariomycetes</taxon>
        <taxon>Hypocreomycetidae</taxon>
        <taxon>Hypocreales</taxon>
        <taxon>Nectriaceae</taxon>
        <taxon>Fusarium</taxon>
        <taxon>Fusarium concolor species complex</taxon>
    </lineage>
</organism>
<dbReference type="Proteomes" id="UP000605986">
    <property type="component" value="Unassembled WGS sequence"/>
</dbReference>
<evidence type="ECO:0000313" key="3">
    <source>
        <dbReference type="Proteomes" id="UP000605986"/>
    </source>
</evidence>
<reference evidence="2" key="1">
    <citation type="submission" date="2020-01" db="EMBL/GenBank/DDBJ databases">
        <title>Identification and distribution of gene clusters putatively required for synthesis of sphingolipid metabolism inhibitors in phylogenetically diverse species of the filamentous fungus Fusarium.</title>
        <authorList>
            <person name="Kim H.-S."/>
            <person name="Busman M."/>
            <person name="Brown D.W."/>
            <person name="Divon H."/>
            <person name="Uhlig S."/>
            <person name="Proctor R.H."/>
        </authorList>
    </citation>
    <scope>NUCLEOTIDE SEQUENCE</scope>
    <source>
        <strain evidence="2">NRRL 53441</strain>
    </source>
</reference>
<feature type="compositionally biased region" description="Acidic residues" evidence="1">
    <location>
        <begin position="132"/>
        <end position="144"/>
    </location>
</feature>
<feature type="compositionally biased region" description="Basic and acidic residues" evidence="1">
    <location>
        <begin position="69"/>
        <end position="78"/>
    </location>
</feature>
<evidence type="ECO:0000256" key="1">
    <source>
        <dbReference type="SAM" id="MobiDB-lite"/>
    </source>
</evidence>
<comment type="caution">
    <text evidence="2">The sequence shown here is derived from an EMBL/GenBank/DDBJ whole genome shotgun (WGS) entry which is preliminary data.</text>
</comment>
<feature type="region of interest" description="Disordered" evidence="1">
    <location>
        <begin position="132"/>
        <end position="241"/>
    </location>
</feature>
<keyword evidence="3" id="KW-1185">Reference proteome</keyword>
<name>A0A8H4KX40_9HYPO</name>
<dbReference type="AlphaFoldDB" id="A0A8H4KX40"/>